<gene>
    <name evidence="4" type="ORF">Back11_63830</name>
    <name evidence="5" type="ORF">Back11_64010</name>
</gene>
<dbReference type="Pfam" id="PF01408">
    <property type="entry name" value="GFO_IDH_MocA"/>
    <property type="match status" value="1"/>
</dbReference>
<dbReference type="KEGG" id="pbk:Back11_64010"/>
<accession>A0A3G9JLI2</accession>
<dbReference type="PANTHER" id="PTHR43377">
    <property type="entry name" value="BILIVERDIN REDUCTASE A"/>
    <property type="match status" value="1"/>
</dbReference>
<name>A0A3G9JLI2_9BACL</name>
<dbReference type="Proteomes" id="UP000275368">
    <property type="component" value="Chromosome"/>
</dbReference>
<organism evidence="4 6">
    <name type="scientific">Paenibacillus baekrokdamisoli</name>
    <dbReference type="NCBI Taxonomy" id="1712516"/>
    <lineage>
        <taxon>Bacteria</taxon>
        <taxon>Bacillati</taxon>
        <taxon>Bacillota</taxon>
        <taxon>Bacilli</taxon>
        <taxon>Bacillales</taxon>
        <taxon>Paenibacillaceae</taxon>
        <taxon>Paenibacillus</taxon>
    </lineage>
</organism>
<dbReference type="Gene3D" id="3.30.360.10">
    <property type="entry name" value="Dihydrodipicolinate Reductase, domain 2"/>
    <property type="match status" value="1"/>
</dbReference>
<protein>
    <submittedName>
        <fullName evidence="4">Oxidoreductase</fullName>
    </submittedName>
</protein>
<evidence type="ECO:0000259" key="3">
    <source>
        <dbReference type="Pfam" id="PF02894"/>
    </source>
</evidence>
<dbReference type="InterPro" id="IPR051450">
    <property type="entry name" value="Gfo/Idh/MocA_Oxidoreductases"/>
</dbReference>
<dbReference type="InterPro" id="IPR036291">
    <property type="entry name" value="NAD(P)-bd_dom_sf"/>
</dbReference>
<dbReference type="InterPro" id="IPR000683">
    <property type="entry name" value="Gfo/Idh/MocA-like_OxRdtase_N"/>
</dbReference>
<evidence type="ECO:0000313" key="4">
    <source>
        <dbReference type="EMBL" id="BBH25038.1"/>
    </source>
</evidence>
<dbReference type="InterPro" id="IPR004104">
    <property type="entry name" value="Gfo/Idh/MocA-like_OxRdtase_C"/>
</dbReference>
<dbReference type="OrthoDB" id="9781031at2"/>
<dbReference type="AlphaFoldDB" id="A0A3G9JLI2"/>
<dbReference type="KEGG" id="pbk:Back11_63830"/>
<reference evidence="4 6" key="1">
    <citation type="submission" date="2018-11" db="EMBL/GenBank/DDBJ databases">
        <title>Complete genome sequence of Paenibacillus baekrokdamisoli strain KCTC 33723.</title>
        <authorList>
            <person name="Kang S.W."/>
            <person name="Lee K.C."/>
            <person name="Kim K.K."/>
            <person name="Kim J.S."/>
            <person name="Kim D.S."/>
            <person name="Ko S.H."/>
            <person name="Yang S.H."/>
            <person name="Lee J.S."/>
        </authorList>
    </citation>
    <scope>NUCLEOTIDE SEQUENCE [LARGE SCALE GENOMIC DNA]</scope>
    <source>
        <strain evidence="4 6">KCTC 33723</strain>
    </source>
</reference>
<evidence type="ECO:0000256" key="1">
    <source>
        <dbReference type="ARBA" id="ARBA00010928"/>
    </source>
</evidence>
<feature type="domain" description="Gfo/Idh/MocA-like oxidoreductase N-terminal" evidence="2">
    <location>
        <begin position="4"/>
        <end position="125"/>
    </location>
</feature>
<dbReference type="Pfam" id="PF02894">
    <property type="entry name" value="GFO_IDH_MocA_C"/>
    <property type="match status" value="1"/>
</dbReference>
<dbReference type="Gene3D" id="3.40.50.720">
    <property type="entry name" value="NAD(P)-binding Rossmann-like Domain"/>
    <property type="match status" value="1"/>
</dbReference>
<dbReference type="RefSeq" id="WP_125665641.1">
    <property type="nucleotide sequence ID" value="NZ_AP019308.1"/>
</dbReference>
<keyword evidence="6" id="KW-1185">Reference proteome</keyword>
<comment type="similarity">
    <text evidence="1">Belongs to the Gfo/Idh/MocA family.</text>
</comment>
<dbReference type="SUPFAM" id="SSF55347">
    <property type="entry name" value="Glyceraldehyde-3-phosphate dehydrogenase-like, C-terminal domain"/>
    <property type="match status" value="1"/>
</dbReference>
<proteinExistence type="inferred from homology"/>
<dbReference type="EMBL" id="AP019308">
    <property type="protein sequence ID" value="BBH25038.1"/>
    <property type="molecule type" value="Genomic_DNA"/>
</dbReference>
<dbReference type="EMBL" id="AP019308">
    <property type="protein sequence ID" value="BBH25056.1"/>
    <property type="molecule type" value="Genomic_DNA"/>
</dbReference>
<evidence type="ECO:0000313" key="5">
    <source>
        <dbReference type="EMBL" id="BBH25056.1"/>
    </source>
</evidence>
<evidence type="ECO:0000259" key="2">
    <source>
        <dbReference type="Pfam" id="PF01408"/>
    </source>
</evidence>
<dbReference type="GO" id="GO:0000166">
    <property type="term" value="F:nucleotide binding"/>
    <property type="evidence" value="ECO:0007669"/>
    <property type="project" value="InterPro"/>
</dbReference>
<sequence>MERVNVAIIGAGTRGQAYADYAAEHPEEMNIIAVAEPNPERRRQFQERHGVDDTYAFSDAEALLAQERLADAVVICTQDRDHYAQTMLALARGYHVLLEKPMSPSPEECIALGERSRDAGVVLSICHVLRYTVFFTKIKELLVSGKIGRLMTVQLNEYVGYWHQAHSFVRGNWRNSVESSPMILAKACHDMDIIQWLIDAECRYVSSFGSLSHFRSENAPEGAPARCLDGCPVMDSCAYYAPKQYLTEHIGWPTSMISTDLSYEGRVKALQEGPYGRCVYHCDNDVVDHQVVNFEFANEVAAVFTMSAFSRDGGRFMQITGTEGEIRAAMDKNELILKRFDTGEEQLISLRNPVGNHGGGDTNLMRDFIRLVRSGGCEKGLTSAENSIQSHLLAFAAEASRLEKRTIDMRRFVEEKKLSSEQAIRLST</sequence>
<dbReference type="PANTHER" id="PTHR43377:SF2">
    <property type="entry name" value="BINDING ROSSMANN FOLD OXIDOREDUCTASE, PUTATIVE (AFU_ORTHOLOGUE AFUA_4G00560)-RELATED"/>
    <property type="match status" value="1"/>
</dbReference>
<evidence type="ECO:0000313" key="6">
    <source>
        <dbReference type="Proteomes" id="UP000275368"/>
    </source>
</evidence>
<feature type="domain" description="Gfo/Idh/MocA-like oxidoreductase C-terminal" evidence="3">
    <location>
        <begin position="139"/>
        <end position="407"/>
    </location>
</feature>
<dbReference type="SUPFAM" id="SSF51735">
    <property type="entry name" value="NAD(P)-binding Rossmann-fold domains"/>
    <property type="match status" value="1"/>
</dbReference>